<keyword evidence="4" id="KW-1185">Reference proteome</keyword>
<evidence type="ECO:0000259" key="2">
    <source>
        <dbReference type="Pfam" id="PF23948"/>
    </source>
</evidence>
<gene>
    <name evidence="3" type="ORF">BGZ65_002270</name>
</gene>
<evidence type="ECO:0000313" key="4">
    <source>
        <dbReference type="Proteomes" id="UP000749646"/>
    </source>
</evidence>
<feature type="non-terminal residue" evidence="3">
    <location>
        <position position="583"/>
    </location>
</feature>
<feature type="region of interest" description="Disordered" evidence="1">
    <location>
        <begin position="97"/>
        <end position="116"/>
    </location>
</feature>
<dbReference type="OrthoDB" id="427518at2759"/>
<evidence type="ECO:0000313" key="3">
    <source>
        <dbReference type="EMBL" id="KAF9936566.1"/>
    </source>
</evidence>
<protein>
    <recommendedName>
        <fullName evidence="2">Arm-like repeat domain-containing protein</fullName>
    </recommendedName>
</protein>
<dbReference type="Pfam" id="PF23948">
    <property type="entry name" value="ARM_5"/>
    <property type="match status" value="1"/>
</dbReference>
<dbReference type="EMBL" id="JAAAHW010009761">
    <property type="protein sequence ID" value="KAF9936566.1"/>
    <property type="molecule type" value="Genomic_DNA"/>
</dbReference>
<name>A0A9P6LSZ2_9FUNG</name>
<evidence type="ECO:0000256" key="1">
    <source>
        <dbReference type="SAM" id="MobiDB-lite"/>
    </source>
</evidence>
<dbReference type="InterPro" id="IPR056251">
    <property type="entry name" value="Arm_rpt_dom"/>
</dbReference>
<feature type="region of interest" description="Disordered" evidence="1">
    <location>
        <begin position="1"/>
        <end position="21"/>
    </location>
</feature>
<proteinExistence type="predicted"/>
<comment type="caution">
    <text evidence="3">The sequence shown here is derived from an EMBL/GenBank/DDBJ whole genome shotgun (WGS) entry which is preliminary data.</text>
</comment>
<reference evidence="3" key="1">
    <citation type="journal article" date="2020" name="Fungal Divers.">
        <title>Resolving the Mortierellaceae phylogeny through synthesis of multi-gene phylogenetics and phylogenomics.</title>
        <authorList>
            <person name="Vandepol N."/>
            <person name="Liber J."/>
            <person name="Desiro A."/>
            <person name="Na H."/>
            <person name="Kennedy M."/>
            <person name="Barry K."/>
            <person name="Grigoriev I.V."/>
            <person name="Miller A.N."/>
            <person name="O'Donnell K."/>
            <person name="Stajich J.E."/>
            <person name="Bonito G."/>
        </authorList>
    </citation>
    <scope>NUCLEOTIDE SEQUENCE</scope>
    <source>
        <strain evidence="3">MES-2147</strain>
    </source>
</reference>
<feature type="domain" description="Arm-like repeat" evidence="2">
    <location>
        <begin position="197"/>
        <end position="558"/>
    </location>
</feature>
<sequence length="583" mass="65269">TKENDMRTSSSSGGDLSPENGLKLATFHLENARKTTDPDLALLLYKEAEMVLARIGRSKKEGLPRTDCYQDQSAREAIANVTSEVDQMSTGRKEVKDLGNNNRNVDPNNNDMHPADGAPTEKVPAVDSIFLPSQDQHAGIASYIFTDNRQPPVTVFKLPEPDERLQDTAQLAYCLKLLKLWSSSPDDIQDQTSLDWLHALEKDEDERGRLKTLGMDVIKAFAHTNLNDANAVAEVMCLVPVLEKDDFHHLLGLFYNDIERSVLLDSYQLEGIAQLIQCAGPDYLTAAILVKILEHLKDHLSVIHQQRPSRVYQLTLMVSNVLDSMVDAGVKGLDRKRVHESLSTYLDGLKSTSDAFLVYQAAYAYQSLKHILDEELLWKTALQSTGRKTHDQPTTANTAHVVDLDEFLEGLSNVQNGLSGVLNITPMSALKYKGIESLEERGQMFLECLNKTLSFECRQAWYPALRMADVLLRGGYFADFRKLICEAPCRLHPAFQWGLCQRLGDLAVNSKWDAETRQNAVALLEEICQCDAVWGEQATIKQWIVGILMQVTSAPHAVNQSMLTGEDSEWCTLFYLLKSVQVN</sequence>
<dbReference type="Proteomes" id="UP000749646">
    <property type="component" value="Unassembled WGS sequence"/>
</dbReference>
<accession>A0A9P6LSZ2</accession>
<dbReference type="AlphaFoldDB" id="A0A9P6LSZ2"/>
<organism evidence="3 4">
    <name type="scientific">Modicella reniformis</name>
    <dbReference type="NCBI Taxonomy" id="1440133"/>
    <lineage>
        <taxon>Eukaryota</taxon>
        <taxon>Fungi</taxon>
        <taxon>Fungi incertae sedis</taxon>
        <taxon>Mucoromycota</taxon>
        <taxon>Mortierellomycotina</taxon>
        <taxon>Mortierellomycetes</taxon>
        <taxon>Mortierellales</taxon>
        <taxon>Mortierellaceae</taxon>
        <taxon>Modicella</taxon>
    </lineage>
</organism>
<feature type="compositionally biased region" description="Low complexity" evidence="1">
    <location>
        <begin position="100"/>
        <end position="110"/>
    </location>
</feature>